<dbReference type="InterPro" id="IPR027923">
    <property type="entry name" value="Hydrophob_seed_dom"/>
</dbReference>
<dbReference type="SUPFAM" id="SSF47699">
    <property type="entry name" value="Bifunctional inhibitor/lipid-transfer protein/seed storage 2S albumin"/>
    <property type="match status" value="2"/>
</dbReference>
<dbReference type="STRING" id="4615.A0A199V7L5"/>
<comment type="caution">
    <text evidence="3">The sequence shown here is derived from an EMBL/GenBank/DDBJ whole genome shotgun (WGS) entry which is preliminary data.</text>
</comment>
<dbReference type="Proteomes" id="UP000092600">
    <property type="component" value="Unassembled WGS sequence"/>
</dbReference>
<dbReference type="InterPro" id="IPR051636">
    <property type="entry name" value="Plant_LTP/defense-related"/>
</dbReference>
<evidence type="ECO:0000259" key="2">
    <source>
        <dbReference type="SMART" id="SM00499"/>
    </source>
</evidence>
<dbReference type="Gene3D" id="1.10.110.10">
    <property type="entry name" value="Plant lipid-transfer and hydrophobic proteins"/>
    <property type="match status" value="2"/>
</dbReference>
<dbReference type="SMART" id="SM00499">
    <property type="entry name" value="AAI"/>
    <property type="match status" value="2"/>
</dbReference>
<dbReference type="InterPro" id="IPR016140">
    <property type="entry name" value="Bifunc_inhib/LTP/seed_store"/>
</dbReference>
<feature type="signal peptide" evidence="1">
    <location>
        <begin position="1"/>
        <end position="22"/>
    </location>
</feature>
<evidence type="ECO:0000256" key="1">
    <source>
        <dbReference type="SAM" id="SignalP"/>
    </source>
</evidence>
<sequence length="295" mass="29845">MASNTLVVLALTLTLATLFSSATPSYLCPWCPPTPTPPTPAPPPPSSCPIDALKLGVCANVLGGLINGTIGHTPDGECCPLIAGLVDVEVTACLCIALNLNVLGSNHLIPLYLPLSVPVVSADPNPPTPAPPPPSSCPIDALKLGVCANVLGGLINGTIGHTPDGECCPLIAVLALTLTLATLFSSATPSYLCPWCPPTPTPPTPAPPSPSSCPIDALKLGVCANVLGGLINGTIGHTPDGECCPLIAGLVDVEVTACLCIALNLNVLGSNHLIPLFLPVLLNYCGKQSSTFKCP</sequence>
<dbReference type="InterPro" id="IPR036312">
    <property type="entry name" value="Bifun_inhib/LTP/seed_sf"/>
</dbReference>
<feature type="domain" description="Bifunctional inhibitor/plant lipid transfer protein/seed storage helical" evidence="2">
    <location>
        <begin position="213"/>
        <end position="294"/>
    </location>
</feature>
<feature type="domain" description="Bifunctional inhibitor/plant lipid transfer protein/seed storage helical" evidence="2">
    <location>
        <begin position="48"/>
        <end position="147"/>
    </location>
</feature>
<feature type="chain" id="PRO_5008285714" evidence="1">
    <location>
        <begin position="23"/>
        <end position="295"/>
    </location>
</feature>
<evidence type="ECO:0000313" key="4">
    <source>
        <dbReference type="Proteomes" id="UP000092600"/>
    </source>
</evidence>
<dbReference type="AlphaFoldDB" id="A0A199V7L5"/>
<protein>
    <submittedName>
        <fullName evidence="3">PEARLI1-like lipid transfer protein 1</fullName>
    </submittedName>
</protein>
<name>A0A199V7L5_ANACO</name>
<dbReference type="CDD" id="cd01958">
    <property type="entry name" value="HPS_like"/>
    <property type="match status" value="2"/>
</dbReference>
<dbReference type="Pfam" id="PF14547">
    <property type="entry name" value="Hydrophob_seed"/>
    <property type="match status" value="3"/>
</dbReference>
<gene>
    <name evidence="3" type="ORF">ACMD2_27033</name>
</gene>
<proteinExistence type="predicted"/>
<dbReference type="EMBL" id="LSRQ01002870">
    <property type="protein sequence ID" value="OAY73077.1"/>
    <property type="molecule type" value="Genomic_DNA"/>
</dbReference>
<dbReference type="PANTHER" id="PTHR31731">
    <property type="match status" value="1"/>
</dbReference>
<reference evidence="3 4" key="1">
    <citation type="journal article" date="2016" name="DNA Res.">
        <title>The draft genome of MD-2 pineapple using hybrid error correction of long reads.</title>
        <authorList>
            <person name="Redwan R.M."/>
            <person name="Saidin A."/>
            <person name="Kumar S.V."/>
        </authorList>
    </citation>
    <scope>NUCLEOTIDE SEQUENCE [LARGE SCALE GENOMIC DNA]</scope>
    <source>
        <strain evidence="4">cv. MD2</strain>
        <tissue evidence="3">Leaf</tissue>
    </source>
</reference>
<keyword evidence="1" id="KW-0732">Signal</keyword>
<organism evidence="3 4">
    <name type="scientific">Ananas comosus</name>
    <name type="common">Pineapple</name>
    <name type="synonym">Ananas ananas</name>
    <dbReference type="NCBI Taxonomy" id="4615"/>
    <lineage>
        <taxon>Eukaryota</taxon>
        <taxon>Viridiplantae</taxon>
        <taxon>Streptophyta</taxon>
        <taxon>Embryophyta</taxon>
        <taxon>Tracheophyta</taxon>
        <taxon>Spermatophyta</taxon>
        <taxon>Magnoliopsida</taxon>
        <taxon>Liliopsida</taxon>
        <taxon>Poales</taxon>
        <taxon>Bromeliaceae</taxon>
        <taxon>Bromelioideae</taxon>
        <taxon>Ananas</taxon>
    </lineage>
</organism>
<dbReference type="PRINTS" id="PR01217">
    <property type="entry name" value="PRICHEXTENSN"/>
</dbReference>
<evidence type="ECO:0000313" key="3">
    <source>
        <dbReference type="EMBL" id="OAY73077.1"/>
    </source>
</evidence>
<accession>A0A199V7L5</accession>